<dbReference type="PANTHER" id="PTHR30572:SF18">
    <property type="entry name" value="ABC-TYPE MACROLIDE FAMILY EXPORT SYSTEM PERMEASE COMPONENT 2"/>
    <property type="match status" value="1"/>
</dbReference>
<dbReference type="GO" id="GO:0022857">
    <property type="term" value="F:transmembrane transporter activity"/>
    <property type="evidence" value="ECO:0007669"/>
    <property type="project" value="TreeGrafter"/>
</dbReference>
<evidence type="ECO:0000259" key="7">
    <source>
        <dbReference type="Pfam" id="PF02687"/>
    </source>
</evidence>
<dbReference type="OrthoDB" id="1451596at2"/>
<evidence type="ECO:0000256" key="5">
    <source>
        <dbReference type="ARBA" id="ARBA00023136"/>
    </source>
</evidence>
<dbReference type="eggNOG" id="COG0577">
    <property type="taxonomic scope" value="Bacteria"/>
</dbReference>
<dbReference type="KEGG" id="nso:NIASO_04945"/>
<dbReference type="Proteomes" id="UP000003586">
    <property type="component" value="Chromosome"/>
</dbReference>
<feature type="domain" description="ABC3 transporter permease C-terminal" evidence="7">
    <location>
        <begin position="293"/>
        <end position="408"/>
    </location>
</feature>
<evidence type="ECO:0000313" key="9">
    <source>
        <dbReference type="EMBL" id="AHF14713.1"/>
    </source>
</evidence>
<feature type="transmembrane region" description="Helical" evidence="6">
    <location>
        <begin position="334"/>
        <end position="361"/>
    </location>
</feature>
<feature type="transmembrane region" description="Helical" evidence="6">
    <location>
        <begin position="757"/>
        <end position="779"/>
    </location>
</feature>
<feature type="transmembrane region" description="Helical" evidence="6">
    <location>
        <begin position="20"/>
        <end position="40"/>
    </location>
</feature>
<dbReference type="RefSeq" id="WP_008583115.1">
    <property type="nucleotide sequence ID" value="NZ_CP007035.1"/>
</dbReference>
<feature type="transmembrane region" description="Helical" evidence="6">
    <location>
        <begin position="287"/>
        <end position="309"/>
    </location>
</feature>
<dbReference type="InterPro" id="IPR025857">
    <property type="entry name" value="MacB_PCD"/>
</dbReference>
<dbReference type="HOGENOM" id="CLU_008713_1_0_10"/>
<feature type="domain" description="MacB-like periplasmic core" evidence="8">
    <location>
        <begin position="21"/>
        <end position="244"/>
    </location>
</feature>
<dbReference type="InterPro" id="IPR050250">
    <property type="entry name" value="Macrolide_Exporter_MacB"/>
</dbReference>
<keyword evidence="2" id="KW-1003">Cell membrane</keyword>
<evidence type="ECO:0000256" key="2">
    <source>
        <dbReference type="ARBA" id="ARBA00022475"/>
    </source>
</evidence>
<feature type="transmembrane region" description="Helical" evidence="6">
    <location>
        <begin position="429"/>
        <end position="449"/>
    </location>
</feature>
<keyword evidence="4 6" id="KW-1133">Transmembrane helix</keyword>
<evidence type="ECO:0000256" key="6">
    <source>
        <dbReference type="SAM" id="Phobius"/>
    </source>
</evidence>
<feature type="transmembrane region" description="Helical" evidence="6">
    <location>
        <begin position="675"/>
        <end position="700"/>
    </location>
</feature>
<sequence>MLKNYLKTAWQNLRKHKAYVVINTAGLAIGVAACLLIFLLTQYETSFDDFHNNKERIYRVVAANKTPEGMHYSQGSALPVAEGLRIDYPQLEQVARIYARNNKQLTALNDTTNIPQKKFKENVLYAEPEFFSIFNFPFLAGDPKTALSEVNTVVLTQATAEKYFGDWHSAIGKLIRYDNSTICKVTGILQNTPVNTDFPLQVVLSFKTSRQEDLSTDWGAQDGSLNTFVVLPKNVSAQQFDKDLKIFVKKHTPTEYANQGYMLQPLNKIHYDRAFGTLSGKTFSRELIAALSLIGLFLLIIACINFINLATAQAVNRSKEVGIRKVLGSNKMQLILQFLSETFLITLVSVIIAIGIAFMVLPLLNQLLQTSVKIQFSASVVLFLSCLIIGVTLLSGIYPAIVLSGFNPITVLKNKFTNKTAGGFSMRKILVVFQFVVAQILIIGTLVVVRQMNLFQNADPGFDKAAILTVPMANDTSHPSKDALKLQLQQLAGVKEVSMSAFSPMDQAGWDDDFKFDNADRKTGFKADFKWADVDYFKTYNLRFIAGGPYSPADTVNGFVVNELLAKKSGFKNPADIIGKKISFWNGKIDAPVVGVVKDFNGYSLKEEMKPMVLGSNKMFYRLINIKIQPQQAKQTLAAIESIWSKTYPDFVYEYQFLDEKIAGFYQQENQLSKLFQLFAGIAIFISCLGLYGFVAFMAVQRTKEVGIRKVLGASGSSILYLFSKEFTLLIGVAFLIASPIAYYLMHWWLQHFAYKVHLGIGLFLLTILIAEIIAWLTVGYQTIKASVANPVKALRTE</sequence>
<comment type="subcellular location">
    <subcellularLocation>
        <location evidence="1">Cell membrane</location>
        <topology evidence="1">Multi-pass membrane protein</topology>
    </subcellularLocation>
</comment>
<dbReference type="Pfam" id="PF02687">
    <property type="entry name" value="FtsX"/>
    <property type="match status" value="2"/>
</dbReference>
<keyword evidence="5 6" id="KW-0472">Membrane</keyword>
<dbReference type="EMBL" id="CP007035">
    <property type="protein sequence ID" value="AHF14713.1"/>
    <property type="molecule type" value="Genomic_DNA"/>
</dbReference>
<dbReference type="PROSITE" id="PS51257">
    <property type="entry name" value="PROKAR_LIPOPROTEIN"/>
    <property type="match status" value="1"/>
</dbReference>
<reference evidence="9 10" key="1">
    <citation type="submission" date="2013-12" db="EMBL/GenBank/DDBJ databases">
        <authorList>
            <consortium name="DOE Joint Genome Institute"/>
            <person name="Eisen J."/>
            <person name="Huntemann M."/>
            <person name="Han J."/>
            <person name="Chen A."/>
            <person name="Kyrpides N."/>
            <person name="Mavromatis K."/>
            <person name="Markowitz V."/>
            <person name="Palaniappan K."/>
            <person name="Ivanova N."/>
            <person name="Schaumberg A."/>
            <person name="Pati A."/>
            <person name="Liolios K."/>
            <person name="Nordberg H.P."/>
            <person name="Cantor M.N."/>
            <person name="Hua S.X."/>
            <person name="Woyke T."/>
        </authorList>
    </citation>
    <scope>NUCLEOTIDE SEQUENCE [LARGE SCALE GENOMIC DNA]</scope>
    <source>
        <strain evidence="10">DSM 19437</strain>
    </source>
</reference>
<keyword evidence="3 6" id="KW-0812">Transmembrane</keyword>
<evidence type="ECO:0000313" key="10">
    <source>
        <dbReference type="Proteomes" id="UP000003586"/>
    </source>
</evidence>
<name>W0EYT9_9BACT</name>
<protein>
    <submittedName>
        <fullName evidence="9">ABC transporter permease</fullName>
    </submittedName>
</protein>
<feature type="transmembrane region" description="Helical" evidence="6">
    <location>
        <begin position="381"/>
        <end position="409"/>
    </location>
</feature>
<proteinExistence type="predicted"/>
<keyword evidence="10" id="KW-1185">Reference proteome</keyword>
<feature type="domain" description="ABC3 transporter permease C-terminal" evidence="7">
    <location>
        <begin position="678"/>
        <end position="790"/>
    </location>
</feature>
<evidence type="ECO:0000256" key="3">
    <source>
        <dbReference type="ARBA" id="ARBA00022692"/>
    </source>
</evidence>
<accession>W0EYT9</accession>
<dbReference type="PANTHER" id="PTHR30572">
    <property type="entry name" value="MEMBRANE COMPONENT OF TRANSPORTER-RELATED"/>
    <property type="match status" value="1"/>
</dbReference>
<gene>
    <name evidence="9" type="ORF">NIASO_04945</name>
</gene>
<dbReference type="Pfam" id="PF12704">
    <property type="entry name" value="MacB_PCD"/>
    <property type="match status" value="1"/>
</dbReference>
<dbReference type="InterPro" id="IPR003838">
    <property type="entry name" value="ABC3_permease_C"/>
</dbReference>
<dbReference type="GO" id="GO:0005886">
    <property type="term" value="C:plasma membrane"/>
    <property type="evidence" value="ECO:0007669"/>
    <property type="project" value="UniProtKB-SubCell"/>
</dbReference>
<feature type="transmembrane region" description="Helical" evidence="6">
    <location>
        <begin position="727"/>
        <end position="745"/>
    </location>
</feature>
<dbReference type="STRING" id="929713.NIASO_04945"/>
<evidence type="ECO:0000256" key="1">
    <source>
        <dbReference type="ARBA" id="ARBA00004651"/>
    </source>
</evidence>
<organism evidence="9 10">
    <name type="scientific">Niabella soli DSM 19437</name>
    <dbReference type="NCBI Taxonomy" id="929713"/>
    <lineage>
        <taxon>Bacteria</taxon>
        <taxon>Pseudomonadati</taxon>
        <taxon>Bacteroidota</taxon>
        <taxon>Chitinophagia</taxon>
        <taxon>Chitinophagales</taxon>
        <taxon>Chitinophagaceae</taxon>
        <taxon>Niabella</taxon>
    </lineage>
</organism>
<evidence type="ECO:0000259" key="8">
    <source>
        <dbReference type="Pfam" id="PF12704"/>
    </source>
</evidence>
<evidence type="ECO:0000256" key="4">
    <source>
        <dbReference type="ARBA" id="ARBA00022989"/>
    </source>
</evidence>
<dbReference type="AlphaFoldDB" id="W0EYT9"/>